<dbReference type="EMBL" id="JAPWTK010000008">
    <property type="protein sequence ID" value="KAJ8960615.1"/>
    <property type="molecule type" value="Genomic_DNA"/>
</dbReference>
<sequence>MYSPLAISTPLHTTFPLSKAVLEVSFCQLV</sequence>
<dbReference type="AlphaFoldDB" id="A0AAV8Z9M8"/>
<comment type="caution">
    <text evidence="1">The sequence shown here is derived from an EMBL/GenBank/DDBJ whole genome shotgun (WGS) entry which is preliminary data.</text>
</comment>
<gene>
    <name evidence="1" type="ORF">NQ318_013907</name>
</gene>
<proteinExistence type="predicted"/>
<accession>A0AAV8Z9M8</accession>
<dbReference type="Proteomes" id="UP001162162">
    <property type="component" value="Unassembled WGS sequence"/>
</dbReference>
<evidence type="ECO:0000313" key="1">
    <source>
        <dbReference type="EMBL" id="KAJ8960615.1"/>
    </source>
</evidence>
<name>A0AAV8Z9M8_9CUCU</name>
<protein>
    <submittedName>
        <fullName evidence="1">Uncharacterized protein</fullName>
    </submittedName>
</protein>
<reference evidence="1" key="1">
    <citation type="journal article" date="2023" name="Insect Mol. Biol.">
        <title>Genome sequencing provides insights into the evolution of gene families encoding plant cell wall-degrading enzymes in longhorned beetles.</title>
        <authorList>
            <person name="Shin N.R."/>
            <person name="Okamura Y."/>
            <person name="Kirsch R."/>
            <person name="Pauchet Y."/>
        </authorList>
    </citation>
    <scope>NUCLEOTIDE SEQUENCE</scope>
    <source>
        <strain evidence="1">AMC_N1</strain>
    </source>
</reference>
<keyword evidence="2" id="KW-1185">Reference proteome</keyword>
<organism evidence="1 2">
    <name type="scientific">Aromia moschata</name>
    <dbReference type="NCBI Taxonomy" id="1265417"/>
    <lineage>
        <taxon>Eukaryota</taxon>
        <taxon>Metazoa</taxon>
        <taxon>Ecdysozoa</taxon>
        <taxon>Arthropoda</taxon>
        <taxon>Hexapoda</taxon>
        <taxon>Insecta</taxon>
        <taxon>Pterygota</taxon>
        <taxon>Neoptera</taxon>
        <taxon>Endopterygota</taxon>
        <taxon>Coleoptera</taxon>
        <taxon>Polyphaga</taxon>
        <taxon>Cucujiformia</taxon>
        <taxon>Chrysomeloidea</taxon>
        <taxon>Cerambycidae</taxon>
        <taxon>Cerambycinae</taxon>
        <taxon>Callichromatini</taxon>
        <taxon>Aromia</taxon>
    </lineage>
</organism>
<evidence type="ECO:0000313" key="2">
    <source>
        <dbReference type="Proteomes" id="UP001162162"/>
    </source>
</evidence>